<gene>
    <name evidence="1" type="ORF">DGD08_04700</name>
</gene>
<organism evidence="1 2">
    <name type="scientific">Gemmatimonas aurantiaca</name>
    <dbReference type="NCBI Taxonomy" id="173480"/>
    <lineage>
        <taxon>Bacteria</taxon>
        <taxon>Pseudomonadati</taxon>
        <taxon>Gemmatimonadota</taxon>
        <taxon>Gemmatimonadia</taxon>
        <taxon>Gemmatimonadales</taxon>
        <taxon>Gemmatimonadaceae</taxon>
        <taxon>Gemmatimonas</taxon>
    </lineage>
</organism>
<accession>A0A3D4V5Z4</accession>
<dbReference type="Pfam" id="PF05954">
    <property type="entry name" value="Phage_GPD"/>
    <property type="match status" value="1"/>
</dbReference>
<dbReference type="AlphaFoldDB" id="A0A3D4V5Z4"/>
<protein>
    <recommendedName>
        <fullName evidence="3">Phage late control D family protein</fullName>
    </recommendedName>
</protein>
<dbReference type="SUPFAM" id="SSF69279">
    <property type="entry name" value="Phage tail proteins"/>
    <property type="match status" value="1"/>
</dbReference>
<dbReference type="Proteomes" id="UP000264071">
    <property type="component" value="Unassembled WGS sequence"/>
</dbReference>
<sequence>MNLTSLLEESKLQGGFRVPRFEVKIEGVGLPRDVLRDVSQLTYHDSTGELDGFEMTVNNWEASTREFKYVGAETDEELQRNDARGLRFKLFEPCRREVTVRMGYVDEMRTMLTGTVTTMEPNFPSGGAPTLTVRGLNVLHQLRRKPYDFAWEKVTDSEIAKKLATLKDEETQLKRFPLPVETDPAVEGDEPRLEYIAQKSQTDIDFLFGRARERGYVIFIMEESKTKGGTVRPRRLYFGPPHGGQGVVLRDVIYRLEWGRSLLEFKPTLTTAGQVRSVTVRGWDRATKKPIEEKVDLDDKELQRNTDLHRLLGSCDPHDDVVVDLPVFTKDQARSAARARLLQVQRAMVKASATTVGLPDLRAGQLVAIGNIGSRFSGVYFVTDTTHTIGESGYTTQFNCYREDEWPEWKR</sequence>
<evidence type="ECO:0000313" key="1">
    <source>
        <dbReference type="EMBL" id="HCT56495.1"/>
    </source>
</evidence>
<name>A0A3D4V5Z4_9BACT</name>
<reference evidence="1 2" key="1">
    <citation type="journal article" date="2018" name="Nat. Biotechnol.">
        <title>A standardized bacterial taxonomy based on genome phylogeny substantially revises the tree of life.</title>
        <authorList>
            <person name="Parks D.H."/>
            <person name="Chuvochina M."/>
            <person name="Waite D.W."/>
            <person name="Rinke C."/>
            <person name="Skarshewski A."/>
            <person name="Chaumeil P.A."/>
            <person name="Hugenholtz P."/>
        </authorList>
    </citation>
    <scope>NUCLEOTIDE SEQUENCE [LARGE SCALE GENOMIC DNA]</scope>
    <source>
        <strain evidence="1">UBA8844</strain>
    </source>
</reference>
<evidence type="ECO:0000313" key="2">
    <source>
        <dbReference type="Proteomes" id="UP000264071"/>
    </source>
</evidence>
<dbReference type="OMA" id="DTFKPTF"/>
<evidence type="ECO:0008006" key="3">
    <source>
        <dbReference type="Google" id="ProtNLM"/>
    </source>
</evidence>
<proteinExistence type="predicted"/>
<comment type="caution">
    <text evidence="1">The sequence shown here is derived from an EMBL/GenBank/DDBJ whole genome shotgun (WGS) entry which is preliminary data.</text>
</comment>
<dbReference type="EMBL" id="DPIY01000005">
    <property type="protein sequence ID" value="HCT56495.1"/>
    <property type="molecule type" value="Genomic_DNA"/>
</dbReference>